<dbReference type="Proteomes" id="UP000480684">
    <property type="component" value="Unassembled WGS sequence"/>
</dbReference>
<gene>
    <name evidence="2" type="ORF">G4223_10915</name>
</gene>
<keyword evidence="3" id="KW-1185">Reference proteome</keyword>
<evidence type="ECO:0000313" key="2">
    <source>
        <dbReference type="EMBL" id="NFV80620.1"/>
    </source>
</evidence>
<keyword evidence="1" id="KW-1133">Transmembrane helix</keyword>
<dbReference type="AlphaFoldDB" id="A0A7C9QU04"/>
<organism evidence="2 3">
    <name type="scientific">Magnetospirillum aberrantis SpK</name>
    <dbReference type="NCBI Taxonomy" id="908842"/>
    <lineage>
        <taxon>Bacteria</taxon>
        <taxon>Pseudomonadati</taxon>
        <taxon>Pseudomonadota</taxon>
        <taxon>Alphaproteobacteria</taxon>
        <taxon>Rhodospirillales</taxon>
        <taxon>Rhodospirillaceae</taxon>
        <taxon>Magnetospirillum</taxon>
    </lineage>
</organism>
<evidence type="ECO:0008006" key="4">
    <source>
        <dbReference type="Google" id="ProtNLM"/>
    </source>
</evidence>
<accession>A0A7C9QU04</accession>
<keyword evidence="1" id="KW-0812">Transmembrane</keyword>
<evidence type="ECO:0000313" key="3">
    <source>
        <dbReference type="Proteomes" id="UP000480684"/>
    </source>
</evidence>
<dbReference type="EMBL" id="JAAIYP010000037">
    <property type="protein sequence ID" value="NFV80620.1"/>
    <property type="molecule type" value="Genomic_DNA"/>
</dbReference>
<name>A0A7C9QU04_9PROT</name>
<proteinExistence type="predicted"/>
<comment type="caution">
    <text evidence="2">The sequence shown here is derived from an EMBL/GenBank/DDBJ whole genome shotgun (WGS) entry which is preliminary data.</text>
</comment>
<protein>
    <recommendedName>
        <fullName evidence="4">FeoB-associated Cys-rich membrane protein</fullName>
    </recommendedName>
</protein>
<keyword evidence="1" id="KW-0472">Membrane</keyword>
<evidence type="ECO:0000256" key="1">
    <source>
        <dbReference type="SAM" id="Phobius"/>
    </source>
</evidence>
<feature type="transmembrane region" description="Helical" evidence="1">
    <location>
        <begin position="6"/>
        <end position="24"/>
    </location>
</feature>
<sequence>MNGQDLTVAAIVGLAAAWLVFKLYRAIRKRCRPADSGGGCGNCGKCG</sequence>
<reference evidence="2 3" key="1">
    <citation type="submission" date="2020-02" db="EMBL/GenBank/DDBJ databases">
        <authorList>
            <person name="Dziuba M."/>
            <person name="Kuznetsov B."/>
            <person name="Mardanov A."/>
            <person name="Ravin N."/>
            <person name="Grouzdev D."/>
        </authorList>
    </citation>
    <scope>NUCLEOTIDE SEQUENCE [LARGE SCALE GENOMIC DNA]</scope>
    <source>
        <strain evidence="2 3">SpK</strain>
    </source>
</reference>
<dbReference type="RefSeq" id="WP_163679164.1">
    <property type="nucleotide sequence ID" value="NZ_JAAIYP010000037.1"/>
</dbReference>